<evidence type="ECO:0000256" key="10">
    <source>
        <dbReference type="ARBA" id="ARBA00072431"/>
    </source>
</evidence>
<keyword evidence="2" id="KW-0808">Transferase</keyword>
<dbReference type="InterPro" id="IPR016135">
    <property type="entry name" value="UBQ-conjugating_enzyme/RWD"/>
</dbReference>
<evidence type="ECO:0000256" key="12">
    <source>
        <dbReference type="PROSITE-ProRule" id="PRU10133"/>
    </source>
</evidence>
<evidence type="ECO:0000256" key="8">
    <source>
        <dbReference type="ARBA" id="ARBA00042179"/>
    </source>
</evidence>
<sequence length="240" mass="26963">MASNRLRRVAKELADIQADSESKIFCEPADGSELSHLRASFPGPPDTPYEGGTYVVDVKIPHEYPFRPPVMYFTTKLWHPNVSSQTGAICLDTLGSAWSPVLTIKSALLSLQSLLSTPEPKDPQDAEVASMLMNDPAQFQQVAREWAIKHANAPKNVNWKSTATPSSTAKPKVQRSREEELRRYQGYNKDLIDRFVNMGFDIDRVVEAFKFVNIDRNDGQDYELEEAYMGDITARLLGEP</sequence>
<reference evidence="17 18" key="1">
    <citation type="submission" date="2014-04" db="EMBL/GenBank/DDBJ databases">
        <authorList>
            <consortium name="DOE Joint Genome Institute"/>
            <person name="Kuo A."/>
            <person name="Martino E."/>
            <person name="Perotto S."/>
            <person name="Kohler A."/>
            <person name="Nagy L.G."/>
            <person name="Floudas D."/>
            <person name="Copeland A."/>
            <person name="Barry K.W."/>
            <person name="Cichocki N."/>
            <person name="Veneault-Fourrey C."/>
            <person name="LaButti K."/>
            <person name="Lindquist E.A."/>
            <person name="Lipzen A."/>
            <person name="Lundell T."/>
            <person name="Morin E."/>
            <person name="Murat C."/>
            <person name="Sun H."/>
            <person name="Tunlid A."/>
            <person name="Henrissat B."/>
            <person name="Grigoriev I.V."/>
            <person name="Hibbett D.S."/>
            <person name="Martin F."/>
            <person name="Nordberg H.P."/>
            <person name="Cantor M.N."/>
            <person name="Hua S.X."/>
        </authorList>
    </citation>
    <scope>NUCLEOTIDE SEQUENCE [LARGE SCALE GENOMIC DNA]</scope>
    <source>
        <strain evidence="17 18">Zn</strain>
    </source>
</reference>
<dbReference type="Pfam" id="PF09288">
    <property type="entry name" value="UBA_3"/>
    <property type="match status" value="1"/>
</dbReference>
<proteinExistence type="inferred from homology"/>
<dbReference type="SMART" id="SM00212">
    <property type="entry name" value="UBCc"/>
    <property type="match status" value="1"/>
</dbReference>
<evidence type="ECO:0000256" key="6">
    <source>
        <dbReference type="ARBA" id="ARBA00039884"/>
    </source>
</evidence>
<feature type="compositionally biased region" description="Polar residues" evidence="14">
    <location>
        <begin position="158"/>
        <end position="169"/>
    </location>
</feature>
<keyword evidence="5 13" id="KW-0067">ATP-binding</keyword>
<dbReference type="EMBL" id="KN832871">
    <property type="protein sequence ID" value="KIN05847.1"/>
    <property type="molecule type" value="Genomic_DNA"/>
</dbReference>
<evidence type="ECO:0000256" key="13">
    <source>
        <dbReference type="RuleBase" id="RU362109"/>
    </source>
</evidence>
<dbReference type="InterPro" id="IPR023313">
    <property type="entry name" value="UBQ-conjugating_AS"/>
</dbReference>
<protein>
    <recommendedName>
        <fullName evidence="10">Ubiquitin-conjugating enzyme E2 1</fullName>
        <ecNumber evidence="1">2.3.2.23</ecNumber>
    </recommendedName>
    <alternativeName>
        <fullName evidence="11">E2 ubiquitin-conjugating enzyme 1</fullName>
    </alternativeName>
    <alternativeName>
        <fullName evidence="8">E2 ubiquitin-conjugating enzyme 2</fullName>
    </alternativeName>
    <alternativeName>
        <fullName evidence="9">Ubiquitin carrier protein UBC2</fullName>
    </alternativeName>
    <alternativeName>
        <fullName evidence="6">Ubiquitin-conjugating enzyme E2 2</fullName>
    </alternativeName>
    <alternativeName>
        <fullName evidence="7">Ubiquitin-protein ligase UBC2</fullName>
    </alternativeName>
</protein>
<dbReference type="InterPro" id="IPR015940">
    <property type="entry name" value="UBA"/>
</dbReference>
<dbReference type="FunFam" id="3.10.110.10:FF:000037">
    <property type="entry name" value="ubiquitin-conjugating enzyme E2 27"/>
    <property type="match status" value="1"/>
</dbReference>
<dbReference type="Pfam" id="PF00179">
    <property type="entry name" value="UQ_con"/>
    <property type="match status" value="1"/>
</dbReference>
<feature type="region of interest" description="Disordered" evidence="14">
    <location>
        <begin position="157"/>
        <end position="179"/>
    </location>
</feature>
<dbReference type="Gene3D" id="3.10.110.10">
    <property type="entry name" value="Ubiquitin Conjugating Enzyme"/>
    <property type="match status" value="1"/>
</dbReference>
<dbReference type="PANTHER" id="PTHR24067">
    <property type="entry name" value="UBIQUITIN-CONJUGATING ENZYME E2"/>
    <property type="match status" value="1"/>
</dbReference>
<accession>A0A0C3HUB8</accession>
<dbReference type="InterPro" id="IPR050113">
    <property type="entry name" value="Ub_conjugating_enzyme"/>
</dbReference>
<dbReference type="PROSITE" id="PS00183">
    <property type="entry name" value="UBC_1"/>
    <property type="match status" value="1"/>
</dbReference>
<dbReference type="OrthoDB" id="9993688at2759"/>
<feature type="active site" description="Glycyl thioester intermediate" evidence="12">
    <location>
        <position position="90"/>
    </location>
</feature>
<dbReference type="GO" id="GO:0016050">
    <property type="term" value="P:vesicle organization"/>
    <property type="evidence" value="ECO:0007669"/>
    <property type="project" value="EnsemblFungi"/>
</dbReference>
<evidence type="ECO:0000313" key="18">
    <source>
        <dbReference type="Proteomes" id="UP000054321"/>
    </source>
</evidence>
<evidence type="ECO:0000256" key="1">
    <source>
        <dbReference type="ARBA" id="ARBA00012486"/>
    </source>
</evidence>
<evidence type="ECO:0000259" key="15">
    <source>
        <dbReference type="PROSITE" id="PS50030"/>
    </source>
</evidence>
<dbReference type="GO" id="GO:0070628">
    <property type="term" value="F:proteasome binding"/>
    <property type="evidence" value="ECO:0007669"/>
    <property type="project" value="EnsemblFungi"/>
</dbReference>
<dbReference type="HOGENOM" id="CLU_030988_13_1_1"/>
<keyword evidence="18" id="KW-1185">Reference proteome</keyword>
<evidence type="ECO:0000256" key="11">
    <source>
        <dbReference type="ARBA" id="ARBA00077197"/>
    </source>
</evidence>
<dbReference type="InterPro" id="IPR000608">
    <property type="entry name" value="UBC"/>
</dbReference>
<evidence type="ECO:0000256" key="3">
    <source>
        <dbReference type="ARBA" id="ARBA00022741"/>
    </source>
</evidence>
<dbReference type="CDD" id="cd14311">
    <property type="entry name" value="UBA_II_E2_UBC1"/>
    <property type="match status" value="1"/>
</dbReference>
<dbReference type="PROSITE" id="PS50030">
    <property type="entry name" value="UBA"/>
    <property type="match status" value="1"/>
</dbReference>
<evidence type="ECO:0000313" key="17">
    <source>
        <dbReference type="EMBL" id="KIN05847.1"/>
    </source>
</evidence>
<dbReference type="FunCoup" id="A0A0C3HUB8">
    <property type="interactions" value="1164"/>
</dbReference>
<dbReference type="GO" id="GO:0005524">
    <property type="term" value="F:ATP binding"/>
    <property type="evidence" value="ECO:0007669"/>
    <property type="project" value="UniProtKB-UniRule"/>
</dbReference>
<dbReference type="GO" id="GO:0036503">
    <property type="term" value="P:ERAD pathway"/>
    <property type="evidence" value="ECO:0007669"/>
    <property type="project" value="EnsemblFungi"/>
</dbReference>
<dbReference type="GO" id="GO:0061631">
    <property type="term" value="F:ubiquitin conjugating enzyme activity"/>
    <property type="evidence" value="ECO:0007669"/>
    <property type="project" value="UniProtKB-EC"/>
</dbReference>
<evidence type="ECO:0000256" key="9">
    <source>
        <dbReference type="ARBA" id="ARBA00042190"/>
    </source>
</evidence>
<evidence type="ECO:0000256" key="4">
    <source>
        <dbReference type="ARBA" id="ARBA00022786"/>
    </source>
</evidence>
<keyword evidence="4 13" id="KW-0833">Ubl conjugation pathway</keyword>
<feature type="domain" description="UBA" evidence="15">
    <location>
        <begin position="176"/>
        <end position="226"/>
    </location>
</feature>
<keyword evidence="3 13" id="KW-0547">Nucleotide-binding</keyword>
<gene>
    <name evidence="17" type="ORF">OIDMADRAFT_154391</name>
</gene>
<dbReference type="InterPro" id="IPR015368">
    <property type="entry name" value="UBA_C_fun"/>
</dbReference>
<dbReference type="EC" id="2.3.2.23" evidence="1"/>
<dbReference type="PROSITE" id="PS50127">
    <property type="entry name" value="UBC_2"/>
    <property type="match status" value="1"/>
</dbReference>
<evidence type="ECO:0000256" key="7">
    <source>
        <dbReference type="ARBA" id="ARBA00041569"/>
    </source>
</evidence>
<dbReference type="SUPFAM" id="SSF46934">
    <property type="entry name" value="UBA-like"/>
    <property type="match status" value="1"/>
</dbReference>
<dbReference type="InterPro" id="IPR009060">
    <property type="entry name" value="UBA-like_sf"/>
</dbReference>
<dbReference type="Proteomes" id="UP000054321">
    <property type="component" value="Unassembled WGS sequence"/>
</dbReference>
<dbReference type="GO" id="GO:0006511">
    <property type="term" value="P:ubiquitin-dependent protein catabolic process"/>
    <property type="evidence" value="ECO:0007669"/>
    <property type="project" value="EnsemblFungi"/>
</dbReference>
<dbReference type="STRING" id="913774.A0A0C3HUB8"/>
<organism evidence="17 18">
    <name type="scientific">Oidiodendron maius (strain Zn)</name>
    <dbReference type="NCBI Taxonomy" id="913774"/>
    <lineage>
        <taxon>Eukaryota</taxon>
        <taxon>Fungi</taxon>
        <taxon>Dikarya</taxon>
        <taxon>Ascomycota</taxon>
        <taxon>Pezizomycotina</taxon>
        <taxon>Leotiomycetes</taxon>
        <taxon>Leotiomycetes incertae sedis</taxon>
        <taxon>Myxotrichaceae</taxon>
        <taxon>Oidiodendron</taxon>
    </lineage>
</organism>
<feature type="domain" description="UBC core" evidence="16">
    <location>
        <begin position="4"/>
        <end position="152"/>
    </location>
</feature>
<reference evidence="18" key="2">
    <citation type="submission" date="2015-01" db="EMBL/GenBank/DDBJ databases">
        <title>Evolutionary Origins and Diversification of the Mycorrhizal Mutualists.</title>
        <authorList>
            <consortium name="DOE Joint Genome Institute"/>
            <consortium name="Mycorrhizal Genomics Consortium"/>
            <person name="Kohler A."/>
            <person name="Kuo A."/>
            <person name="Nagy L.G."/>
            <person name="Floudas D."/>
            <person name="Copeland A."/>
            <person name="Barry K.W."/>
            <person name="Cichocki N."/>
            <person name="Veneault-Fourrey C."/>
            <person name="LaButti K."/>
            <person name="Lindquist E.A."/>
            <person name="Lipzen A."/>
            <person name="Lundell T."/>
            <person name="Morin E."/>
            <person name="Murat C."/>
            <person name="Riley R."/>
            <person name="Ohm R."/>
            <person name="Sun H."/>
            <person name="Tunlid A."/>
            <person name="Henrissat B."/>
            <person name="Grigoriev I.V."/>
            <person name="Hibbett D.S."/>
            <person name="Martin F."/>
        </authorList>
    </citation>
    <scope>NUCLEOTIDE SEQUENCE [LARGE SCALE GENOMIC DNA]</scope>
    <source>
        <strain evidence="18">Zn</strain>
    </source>
</reference>
<name>A0A0C3HUB8_OIDMZ</name>
<evidence type="ECO:0000259" key="16">
    <source>
        <dbReference type="PROSITE" id="PS50127"/>
    </source>
</evidence>
<comment type="similarity">
    <text evidence="13">Belongs to the ubiquitin-conjugating enzyme family.</text>
</comment>
<dbReference type="InParanoid" id="A0A0C3HUB8"/>
<evidence type="ECO:0000256" key="14">
    <source>
        <dbReference type="SAM" id="MobiDB-lite"/>
    </source>
</evidence>
<dbReference type="SUPFAM" id="SSF54495">
    <property type="entry name" value="UBC-like"/>
    <property type="match status" value="1"/>
</dbReference>
<dbReference type="AlphaFoldDB" id="A0A0C3HUB8"/>
<evidence type="ECO:0000256" key="5">
    <source>
        <dbReference type="ARBA" id="ARBA00022840"/>
    </source>
</evidence>
<evidence type="ECO:0000256" key="2">
    <source>
        <dbReference type="ARBA" id="ARBA00022679"/>
    </source>
</evidence>